<gene>
    <name evidence="1" type="ORF">HMPREF9447_02154</name>
</gene>
<dbReference type="EMBL" id="ADLF01000009">
    <property type="protein sequence ID" value="EKU90736.1"/>
    <property type="molecule type" value="Genomic_DNA"/>
</dbReference>
<proteinExistence type="predicted"/>
<evidence type="ECO:0000313" key="2">
    <source>
        <dbReference type="Proteomes" id="UP000009872"/>
    </source>
</evidence>
<sequence length="45" mass="5209">MPIINEIYPYPPKQTGPVVHLYRLQNEIGKIYCTFAPGYKKNSLL</sequence>
<organism evidence="1 2">
    <name type="scientific">Bacteroides oleiciplenus YIT 12058</name>
    <dbReference type="NCBI Taxonomy" id="742727"/>
    <lineage>
        <taxon>Bacteria</taxon>
        <taxon>Pseudomonadati</taxon>
        <taxon>Bacteroidota</taxon>
        <taxon>Bacteroidia</taxon>
        <taxon>Bacteroidales</taxon>
        <taxon>Bacteroidaceae</taxon>
        <taxon>Bacteroides</taxon>
    </lineage>
</organism>
<keyword evidence="2" id="KW-1185">Reference proteome</keyword>
<evidence type="ECO:0000313" key="1">
    <source>
        <dbReference type="EMBL" id="EKU90736.1"/>
    </source>
</evidence>
<protein>
    <submittedName>
        <fullName evidence="1">Uncharacterized protein</fullName>
    </submittedName>
</protein>
<accession>K9E4P9</accession>
<name>K9E4P9_9BACE</name>
<dbReference type="AlphaFoldDB" id="K9E4P9"/>
<reference evidence="1 2" key="1">
    <citation type="submission" date="2012-09" db="EMBL/GenBank/DDBJ databases">
        <title>The Genome Sequence of Bacteroides oleiciplenus YIT 12058.</title>
        <authorList>
            <consortium name="The Broad Institute Genome Sequencing Platform"/>
            <person name="Earl A."/>
            <person name="Ward D."/>
            <person name="Feldgarden M."/>
            <person name="Gevers D."/>
            <person name="Morotomi M."/>
            <person name="Walker B."/>
            <person name="Young S.K."/>
            <person name="Zeng Q."/>
            <person name="Gargeya S."/>
            <person name="Fitzgerald M."/>
            <person name="Haas B."/>
            <person name="Abouelleil A."/>
            <person name="Alvarado L."/>
            <person name="Arachchi H.M."/>
            <person name="Berlin A.M."/>
            <person name="Chapman S.B."/>
            <person name="Goldberg J."/>
            <person name="Griggs A."/>
            <person name="Gujja S."/>
            <person name="Hansen M."/>
            <person name="Howarth C."/>
            <person name="Imamovic A."/>
            <person name="Larimer J."/>
            <person name="McCowen C."/>
            <person name="Montmayeur A."/>
            <person name="Murphy C."/>
            <person name="Neiman D."/>
            <person name="Pearson M."/>
            <person name="Priest M."/>
            <person name="Roberts A."/>
            <person name="Saif S."/>
            <person name="Shea T."/>
            <person name="Sisk P."/>
            <person name="Sykes S."/>
            <person name="Wortman J."/>
            <person name="Nusbaum C."/>
            <person name="Birren B."/>
        </authorList>
    </citation>
    <scope>NUCLEOTIDE SEQUENCE [LARGE SCALE GENOMIC DNA]</scope>
    <source>
        <strain evidence="1 2">YIT 12058</strain>
    </source>
</reference>
<comment type="caution">
    <text evidence="1">The sequence shown here is derived from an EMBL/GenBank/DDBJ whole genome shotgun (WGS) entry which is preliminary data.</text>
</comment>
<dbReference type="HOGENOM" id="CLU_3196247_0_0_10"/>
<dbReference type="STRING" id="742727.HMPREF9447_02154"/>
<dbReference type="Proteomes" id="UP000009872">
    <property type="component" value="Unassembled WGS sequence"/>
</dbReference>